<dbReference type="Proteomes" id="UP000293547">
    <property type="component" value="Unassembled WGS sequence"/>
</dbReference>
<accession>A0ACB6F6I1</accession>
<evidence type="ECO:0000313" key="1">
    <source>
        <dbReference type="EMBL" id="KAB2100056.1"/>
    </source>
</evidence>
<evidence type="ECO:0000313" key="2">
    <source>
        <dbReference type="Proteomes" id="UP000293547"/>
    </source>
</evidence>
<gene>
    <name evidence="1" type="ORF">AG0111_0g11670</name>
</gene>
<keyword evidence="2" id="KW-1185">Reference proteome</keyword>
<comment type="caution">
    <text evidence="1">The sequence shown here is derived from an EMBL/GenBank/DDBJ whole genome shotgun (WGS) entry which is preliminary data.</text>
</comment>
<proteinExistence type="predicted"/>
<dbReference type="EMBL" id="PDWZ02000014">
    <property type="protein sequence ID" value="KAB2100056.1"/>
    <property type="molecule type" value="Genomic_DNA"/>
</dbReference>
<organism evidence="1 2">
    <name type="scientific">Alternaria gaisen</name>
    <dbReference type="NCBI Taxonomy" id="167740"/>
    <lineage>
        <taxon>Eukaryota</taxon>
        <taxon>Fungi</taxon>
        <taxon>Dikarya</taxon>
        <taxon>Ascomycota</taxon>
        <taxon>Pezizomycotina</taxon>
        <taxon>Dothideomycetes</taxon>
        <taxon>Pleosporomycetidae</taxon>
        <taxon>Pleosporales</taxon>
        <taxon>Pleosporineae</taxon>
        <taxon>Pleosporaceae</taxon>
        <taxon>Alternaria</taxon>
        <taxon>Alternaria sect. Alternaria</taxon>
    </lineage>
</organism>
<name>A0ACB6F6I1_9PLEO</name>
<sequence length="347" mass="38456">MAGDSRNEFDARMCRKCLQKDEKVRELEAELSKTSKDYREALEKKLQGTENLVAALESEEQHLGIEIGRYQKQTNEAKKEYQLKVQNLEACNLALHEKEAAYEKLEKSLKEARRKAEEDIDFHRKEREDVNTANETLLKEFSAACRQNQLLENDLSDARRENKQLREELNQATGNNLTGSENAVVSVDNSKIDPHCVDANNTNGDDDSVLSLRSATPSPSSSPLDLSNRGVNKKSLEQELLAIGEARAEKRKGISQKGGYPYKKPKIEHPTNLERTEGAPTRDQDRHGNTSFGGNAAPEDFEFTFCAPSPRFKTAQPVSTDPVSAAGDATVGHNAGPERSDTASAGP</sequence>
<reference evidence="1 2" key="1">
    <citation type="journal article" date="2019" name="bioRxiv">
        <title>Genomics, evolutionary history and diagnostics of the Alternaria alternata species group including apple and Asian pear pathotypes.</title>
        <authorList>
            <person name="Armitage A.D."/>
            <person name="Cockerton H.M."/>
            <person name="Sreenivasaprasad S."/>
            <person name="Woodhall J.W."/>
            <person name="Lane C.R."/>
            <person name="Harrison R.J."/>
            <person name="Clarkson J.P."/>
        </authorList>
    </citation>
    <scope>NUCLEOTIDE SEQUENCE [LARGE SCALE GENOMIC DNA]</scope>
    <source>
        <strain evidence="1 2">FERA 650</strain>
    </source>
</reference>
<protein>
    <submittedName>
        <fullName evidence="1">Uncharacterized protein</fullName>
    </submittedName>
</protein>